<proteinExistence type="predicted"/>
<name>A0A371HDI6_MUCPR</name>
<feature type="non-terminal residue" evidence="1">
    <location>
        <position position="1"/>
    </location>
</feature>
<accession>A0A371HDI6</accession>
<evidence type="ECO:0000313" key="2">
    <source>
        <dbReference type="Proteomes" id="UP000257109"/>
    </source>
</evidence>
<dbReference type="EMBL" id="QJKJ01002898">
    <property type="protein sequence ID" value="RDY00817.1"/>
    <property type="molecule type" value="Genomic_DNA"/>
</dbReference>
<sequence length="142" mass="16122">MGDQIKAIRQTTNNAMEKLRKTHEAYLQALRVENVAICAQLLHGGLEYSVPFHEEADHDQIPMVTHSIQATSRMFPTSLKGPTSSIDLFETLVHRFNTQYSTSRPHNITFVSLVNLRQSDDKSLRKIFSSTLLDAQPLKDEL</sequence>
<dbReference type="OrthoDB" id="1166289at2759"/>
<evidence type="ECO:0000313" key="1">
    <source>
        <dbReference type="EMBL" id="RDY00817.1"/>
    </source>
</evidence>
<dbReference type="Proteomes" id="UP000257109">
    <property type="component" value="Unassembled WGS sequence"/>
</dbReference>
<keyword evidence="2" id="KW-1185">Reference proteome</keyword>
<comment type="caution">
    <text evidence="1">The sequence shown here is derived from an EMBL/GenBank/DDBJ whole genome shotgun (WGS) entry which is preliminary data.</text>
</comment>
<gene>
    <name evidence="1" type="ORF">CR513_15948</name>
</gene>
<protein>
    <submittedName>
        <fullName evidence="1">Uncharacterized protein</fullName>
    </submittedName>
</protein>
<organism evidence="1 2">
    <name type="scientific">Mucuna pruriens</name>
    <name type="common">Velvet bean</name>
    <name type="synonym">Dolichos pruriens</name>
    <dbReference type="NCBI Taxonomy" id="157652"/>
    <lineage>
        <taxon>Eukaryota</taxon>
        <taxon>Viridiplantae</taxon>
        <taxon>Streptophyta</taxon>
        <taxon>Embryophyta</taxon>
        <taxon>Tracheophyta</taxon>
        <taxon>Spermatophyta</taxon>
        <taxon>Magnoliopsida</taxon>
        <taxon>eudicotyledons</taxon>
        <taxon>Gunneridae</taxon>
        <taxon>Pentapetalae</taxon>
        <taxon>rosids</taxon>
        <taxon>fabids</taxon>
        <taxon>Fabales</taxon>
        <taxon>Fabaceae</taxon>
        <taxon>Papilionoideae</taxon>
        <taxon>50 kb inversion clade</taxon>
        <taxon>NPAAA clade</taxon>
        <taxon>indigoferoid/millettioid clade</taxon>
        <taxon>Phaseoleae</taxon>
        <taxon>Mucuna</taxon>
    </lineage>
</organism>
<dbReference type="AlphaFoldDB" id="A0A371HDI6"/>
<reference evidence="1" key="1">
    <citation type="submission" date="2018-05" db="EMBL/GenBank/DDBJ databases">
        <title>Draft genome of Mucuna pruriens seed.</title>
        <authorList>
            <person name="Nnadi N.E."/>
            <person name="Vos R."/>
            <person name="Hasami M.H."/>
            <person name="Devisetty U.K."/>
            <person name="Aguiy J.C."/>
        </authorList>
    </citation>
    <scope>NUCLEOTIDE SEQUENCE [LARGE SCALE GENOMIC DNA]</scope>
    <source>
        <strain evidence="1">JCA_2017</strain>
    </source>
</reference>